<dbReference type="InterPro" id="IPR046373">
    <property type="entry name" value="Acyl-CoA_Oxase/DH_mid-dom_sf"/>
</dbReference>
<dbReference type="Gene3D" id="2.40.110.10">
    <property type="entry name" value="Butyryl-CoA Dehydrogenase, subunit A, domain 2"/>
    <property type="match status" value="1"/>
</dbReference>
<dbReference type="SUPFAM" id="SSF47203">
    <property type="entry name" value="Acyl-CoA dehydrogenase C-terminal domain-like"/>
    <property type="match status" value="1"/>
</dbReference>
<dbReference type="InterPro" id="IPR013786">
    <property type="entry name" value="AcylCoA_DH/ox_N"/>
</dbReference>
<dbReference type="InterPro" id="IPR009075">
    <property type="entry name" value="AcylCo_DH/oxidase_C"/>
</dbReference>
<reference evidence="8 9" key="1">
    <citation type="submission" date="2023-07" db="EMBL/GenBank/DDBJ databases">
        <title>Genomic Encyclopedia of Type Strains, Phase IV (KMG-IV): sequencing the most valuable type-strain genomes for metagenomic binning, comparative biology and taxonomic classification.</title>
        <authorList>
            <person name="Goeker M."/>
        </authorList>
    </citation>
    <scope>NUCLEOTIDE SEQUENCE [LARGE SCALE GENOMIC DNA]</scope>
    <source>
        <strain evidence="8 9">DSM 18695</strain>
    </source>
</reference>
<dbReference type="InterPro" id="IPR037069">
    <property type="entry name" value="AcylCoA_DH/ox_N_sf"/>
</dbReference>
<comment type="cofactor">
    <cofactor evidence="1">
        <name>FAD</name>
        <dbReference type="ChEBI" id="CHEBI:57692"/>
    </cofactor>
</comment>
<feature type="domain" description="Acyl-CoA dehydrogenase/oxidase N-terminal" evidence="7">
    <location>
        <begin position="6"/>
        <end position="119"/>
    </location>
</feature>
<keyword evidence="4" id="KW-0274">FAD</keyword>
<evidence type="ECO:0000313" key="9">
    <source>
        <dbReference type="Proteomes" id="UP001228905"/>
    </source>
</evidence>
<protein>
    <submittedName>
        <fullName evidence="8">Alkylation response protein AidB-like acyl-CoA dehydrogenase</fullName>
    </submittedName>
</protein>
<evidence type="ECO:0000256" key="4">
    <source>
        <dbReference type="ARBA" id="ARBA00022827"/>
    </source>
</evidence>
<comment type="caution">
    <text evidence="8">The sequence shown here is derived from an EMBL/GenBank/DDBJ whole genome shotgun (WGS) entry which is preliminary data.</text>
</comment>
<evidence type="ECO:0000256" key="2">
    <source>
        <dbReference type="ARBA" id="ARBA00009347"/>
    </source>
</evidence>
<dbReference type="CDD" id="cd00567">
    <property type="entry name" value="ACAD"/>
    <property type="match status" value="1"/>
</dbReference>
<dbReference type="RefSeq" id="WP_307347565.1">
    <property type="nucleotide sequence ID" value="NZ_JAUSVS010000002.1"/>
</dbReference>
<dbReference type="InterPro" id="IPR009100">
    <property type="entry name" value="AcylCoA_DH/oxidase_NM_dom_sf"/>
</dbReference>
<evidence type="ECO:0000259" key="7">
    <source>
        <dbReference type="Pfam" id="PF02771"/>
    </source>
</evidence>
<comment type="similarity">
    <text evidence="2">Belongs to the acyl-CoA dehydrogenase family.</text>
</comment>
<accession>A0ABU0INI1</accession>
<evidence type="ECO:0000256" key="5">
    <source>
        <dbReference type="ARBA" id="ARBA00023002"/>
    </source>
</evidence>
<dbReference type="Pfam" id="PF02771">
    <property type="entry name" value="Acyl-CoA_dh_N"/>
    <property type="match status" value="1"/>
</dbReference>
<dbReference type="EMBL" id="JAUSVS010000002">
    <property type="protein sequence ID" value="MDQ0463552.1"/>
    <property type="molecule type" value="Genomic_DNA"/>
</dbReference>
<dbReference type="Gene3D" id="1.10.540.10">
    <property type="entry name" value="Acyl-CoA dehydrogenase/oxidase, N-terminal domain"/>
    <property type="match status" value="1"/>
</dbReference>
<gene>
    <name evidence="8" type="ORF">QO010_001323</name>
</gene>
<dbReference type="Proteomes" id="UP001228905">
    <property type="component" value="Unassembled WGS sequence"/>
</dbReference>
<dbReference type="PANTHER" id="PTHR43884">
    <property type="entry name" value="ACYL-COA DEHYDROGENASE"/>
    <property type="match status" value="1"/>
</dbReference>
<dbReference type="InterPro" id="IPR036250">
    <property type="entry name" value="AcylCo_DH-like_C"/>
</dbReference>
<dbReference type="SUPFAM" id="SSF56645">
    <property type="entry name" value="Acyl-CoA dehydrogenase NM domain-like"/>
    <property type="match status" value="1"/>
</dbReference>
<proteinExistence type="inferred from homology"/>
<dbReference type="Gene3D" id="1.20.140.10">
    <property type="entry name" value="Butyryl-CoA Dehydrogenase, subunit A, domain 3"/>
    <property type="match status" value="1"/>
</dbReference>
<evidence type="ECO:0000256" key="1">
    <source>
        <dbReference type="ARBA" id="ARBA00001974"/>
    </source>
</evidence>
<dbReference type="Pfam" id="PF00441">
    <property type="entry name" value="Acyl-CoA_dh_1"/>
    <property type="match status" value="1"/>
</dbReference>
<dbReference type="PANTHER" id="PTHR43884:SF20">
    <property type="entry name" value="ACYL-COA DEHYDROGENASE FADE28"/>
    <property type="match status" value="1"/>
</dbReference>
<name>A0ABU0INI1_9CAUL</name>
<evidence type="ECO:0000313" key="8">
    <source>
        <dbReference type="EMBL" id="MDQ0463552.1"/>
    </source>
</evidence>
<evidence type="ECO:0000259" key="6">
    <source>
        <dbReference type="Pfam" id="PF00441"/>
    </source>
</evidence>
<evidence type="ECO:0000256" key="3">
    <source>
        <dbReference type="ARBA" id="ARBA00022630"/>
    </source>
</evidence>
<organism evidence="8 9">
    <name type="scientific">Caulobacter ginsengisoli</name>
    <dbReference type="NCBI Taxonomy" id="400775"/>
    <lineage>
        <taxon>Bacteria</taxon>
        <taxon>Pseudomonadati</taxon>
        <taxon>Pseudomonadota</taxon>
        <taxon>Alphaproteobacteria</taxon>
        <taxon>Caulobacterales</taxon>
        <taxon>Caulobacteraceae</taxon>
        <taxon>Caulobacter</taxon>
    </lineage>
</organism>
<sequence length="371" mass="39669">MNFDYSDDQKFLKGEARKFLEARCGSAVVRGVLNNEDVSFDKDLWKGVAEQGWLGAAIAEEHGGLGLGHIELCAIAEEMGRVAAPIPFASTVYFVAEAIAAAGTDEQKADLLPKIAAGELIGCYATSEGPGALTPGAVKCKVEGGKLSGVKIPVTDGDCADIAIVLANEAGRPGLFLVDLKGGGVTVETLKSLDPTRGVARLTFKDAPARALGAAGEGFNITEQVFDRAAVLLSFEQVGGADRCLEMAKEYALERYAFGRVIASYQAIKHKLADMYVKNEVARSNAYYGAWALNTNAPELPVAASAARIAGSEAYWFASKENIQTHGGMGFTWEVDCHLYYRRSRQLALVAGGPKVWKERLVTQLERRNAA</sequence>
<keyword evidence="9" id="KW-1185">Reference proteome</keyword>
<keyword evidence="3" id="KW-0285">Flavoprotein</keyword>
<keyword evidence="5" id="KW-0560">Oxidoreductase</keyword>
<feature type="domain" description="Acyl-CoA dehydrogenase/oxidase C-terminal" evidence="6">
    <location>
        <begin position="216"/>
        <end position="352"/>
    </location>
</feature>